<evidence type="ECO:0000313" key="2">
    <source>
        <dbReference type="Proteomes" id="UP000464524"/>
    </source>
</evidence>
<organism evidence="1 2">
    <name type="scientific">Paraglaciecola mesophila</name>
    <dbReference type="NCBI Taxonomy" id="197222"/>
    <lineage>
        <taxon>Bacteria</taxon>
        <taxon>Pseudomonadati</taxon>
        <taxon>Pseudomonadota</taxon>
        <taxon>Gammaproteobacteria</taxon>
        <taxon>Alteromonadales</taxon>
        <taxon>Alteromonadaceae</taxon>
        <taxon>Paraglaciecola</taxon>
    </lineage>
</organism>
<reference evidence="1 2" key="1">
    <citation type="submission" date="2019-12" db="EMBL/GenBank/DDBJ databases">
        <title>Genome sequencing and assembly of endphytes of Porphyra tenera.</title>
        <authorList>
            <person name="Park J.M."/>
            <person name="Shin R."/>
            <person name="Jo S.H."/>
        </authorList>
    </citation>
    <scope>NUCLEOTIDE SEQUENCE [LARGE SCALE GENOMIC DNA]</scope>
    <source>
        <strain evidence="1 2">GPM4</strain>
    </source>
</reference>
<dbReference type="EMBL" id="CP047656">
    <property type="protein sequence ID" value="QHJ13630.1"/>
    <property type="molecule type" value="Genomic_DNA"/>
</dbReference>
<dbReference type="AlphaFoldDB" id="A0A857JR30"/>
<sequence>MASKGHFYYLLIGKDSMILVDLLSTSPHLAYAFQGSNLFMTKASV</sequence>
<keyword evidence="2" id="KW-1185">Reference proteome</keyword>
<protein>
    <submittedName>
        <fullName evidence="1">Uncharacterized protein</fullName>
    </submittedName>
</protein>
<proteinExistence type="predicted"/>
<name>A0A857JR30_9ALTE</name>
<evidence type="ECO:0000313" key="1">
    <source>
        <dbReference type="EMBL" id="QHJ13630.1"/>
    </source>
</evidence>
<gene>
    <name evidence="1" type="ORF">FX988_03896</name>
</gene>
<accession>A0A857JR30</accession>
<dbReference type="Proteomes" id="UP000464524">
    <property type="component" value="Chromosome"/>
</dbReference>
<dbReference type="KEGG" id="pmes:FX988_03896"/>